<dbReference type="KEGG" id="cari:FNU76_00960"/>
<gene>
    <name evidence="1" type="ORF">FNU76_00960</name>
</gene>
<dbReference type="RefSeq" id="WP_143855957.1">
    <property type="nucleotide sequence ID" value="NZ_CP041730.1"/>
</dbReference>
<name>A0A516SA61_9NEIS</name>
<protein>
    <submittedName>
        <fullName evidence="1">Uncharacterized protein</fullName>
    </submittedName>
</protein>
<dbReference type="EMBL" id="CP041730">
    <property type="protein sequence ID" value="QDQ25032.1"/>
    <property type="molecule type" value="Genomic_DNA"/>
</dbReference>
<proteinExistence type="predicted"/>
<sequence>MTYEGCQIVEPEAIDKWVSSARNVEFVVALLNWLVTQLRVEFKDKYPLMRLEVIKVKYVSIYPSIGVWYGDETTADVTEEIDALTRKLIAERPLCEFMDFAMIGKTAWSEISDNLLSDK</sequence>
<dbReference type="AlphaFoldDB" id="A0A516SA61"/>
<evidence type="ECO:0000313" key="1">
    <source>
        <dbReference type="EMBL" id="QDQ25032.1"/>
    </source>
</evidence>
<evidence type="ECO:0000313" key="2">
    <source>
        <dbReference type="Proteomes" id="UP000317550"/>
    </source>
</evidence>
<dbReference type="OrthoDB" id="9981915at2"/>
<accession>A0A516SA61</accession>
<reference evidence="2" key="1">
    <citation type="submission" date="2019-07" db="EMBL/GenBank/DDBJ databases">
        <title>Chitinimonas sp. nov., isolated from Ny-Alesund, arctica soil.</title>
        <authorList>
            <person name="Xu Q."/>
            <person name="Peng F."/>
        </authorList>
    </citation>
    <scope>NUCLEOTIDE SEQUENCE [LARGE SCALE GENOMIC DNA]</scope>
    <source>
        <strain evidence="2">R3-44</strain>
    </source>
</reference>
<keyword evidence="2" id="KW-1185">Reference proteome</keyword>
<organism evidence="1 2">
    <name type="scientific">Chitinimonas arctica</name>
    <dbReference type="NCBI Taxonomy" id="2594795"/>
    <lineage>
        <taxon>Bacteria</taxon>
        <taxon>Pseudomonadati</taxon>
        <taxon>Pseudomonadota</taxon>
        <taxon>Betaproteobacteria</taxon>
        <taxon>Neisseriales</taxon>
        <taxon>Chitinibacteraceae</taxon>
        <taxon>Chitinimonas</taxon>
    </lineage>
</organism>
<dbReference type="Proteomes" id="UP000317550">
    <property type="component" value="Chromosome"/>
</dbReference>